<accession>A0A835A2J0</accession>
<evidence type="ECO:0000256" key="1">
    <source>
        <dbReference type="ARBA" id="ARBA00006485"/>
    </source>
</evidence>
<dbReference type="InterPro" id="IPR050108">
    <property type="entry name" value="CDK"/>
</dbReference>
<dbReference type="Gene3D" id="1.10.510.10">
    <property type="entry name" value="Transferase(Phosphotransferase) domain 1"/>
    <property type="match status" value="1"/>
</dbReference>
<comment type="catalytic activity">
    <reaction evidence="9">
        <text>[DNA-directed RNA polymerase] + ATP = phospho-[DNA-directed RNA polymerase] + ADP + H(+)</text>
        <dbReference type="Rhea" id="RHEA:10216"/>
        <dbReference type="Rhea" id="RHEA-COMP:11321"/>
        <dbReference type="Rhea" id="RHEA-COMP:11322"/>
        <dbReference type="ChEBI" id="CHEBI:15378"/>
        <dbReference type="ChEBI" id="CHEBI:30616"/>
        <dbReference type="ChEBI" id="CHEBI:43176"/>
        <dbReference type="ChEBI" id="CHEBI:68546"/>
        <dbReference type="ChEBI" id="CHEBI:456216"/>
        <dbReference type="EC" id="2.7.11.23"/>
    </reaction>
</comment>
<feature type="binding site" evidence="10">
    <location>
        <position position="289"/>
    </location>
    <ligand>
        <name>ATP</name>
        <dbReference type="ChEBI" id="CHEBI:30616"/>
    </ligand>
</feature>
<evidence type="ECO:0000313" key="14">
    <source>
        <dbReference type="Proteomes" id="UP000636709"/>
    </source>
</evidence>
<keyword evidence="7" id="KW-0418">Kinase</keyword>
<gene>
    <name evidence="13" type="ORF">HU200_063884</name>
</gene>
<dbReference type="EMBL" id="JACEFO010002724">
    <property type="protein sequence ID" value="KAF8650512.1"/>
    <property type="molecule type" value="Genomic_DNA"/>
</dbReference>
<dbReference type="OrthoDB" id="592835at2759"/>
<reference evidence="13" key="1">
    <citation type="submission" date="2020-07" db="EMBL/GenBank/DDBJ databases">
        <title>Genome sequence and genetic diversity analysis of an under-domesticated orphan crop, white fonio (Digitaria exilis).</title>
        <authorList>
            <person name="Bennetzen J.L."/>
            <person name="Chen S."/>
            <person name="Ma X."/>
            <person name="Wang X."/>
            <person name="Yssel A.E.J."/>
            <person name="Chaluvadi S.R."/>
            <person name="Johnson M."/>
            <person name="Gangashetty P."/>
            <person name="Hamidou F."/>
            <person name="Sanogo M.D."/>
            <person name="Zwaenepoel A."/>
            <person name="Wallace J."/>
            <person name="Van De Peer Y."/>
            <person name="Van Deynze A."/>
        </authorList>
    </citation>
    <scope>NUCLEOTIDE SEQUENCE</scope>
    <source>
        <tissue evidence="13">Leaves</tissue>
    </source>
</reference>
<protein>
    <recommendedName>
        <fullName evidence="2">[RNA-polymerase]-subunit kinase</fullName>
        <ecNumber evidence="2">2.7.11.23</ecNumber>
    </recommendedName>
</protein>
<evidence type="ECO:0000256" key="2">
    <source>
        <dbReference type="ARBA" id="ARBA00012409"/>
    </source>
</evidence>
<dbReference type="Gene3D" id="3.30.200.20">
    <property type="entry name" value="Phosphorylase Kinase, domain 1"/>
    <property type="match status" value="1"/>
</dbReference>
<evidence type="ECO:0000256" key="5">
    <source>
        <dbReference type="ARBA" id="ARBA00022679"/>
    </source>
</evidence>
<dbReference type="InterPro" id="IPR017441">
    <property type="entry name" value="Protein_kinase_ATP_BS"/>
</dbReference>
<dbReference type="FunFam" id="1.10.510.10:FF:000624">
    <property type="entry name" value="Mitogen-activated protein kinase"/>
    <property type="match status" value="1"/>
</dbReference>
<dbReference type="PANTHER" id="PTHR24056">
    <property type="entry name" value="CELL DIVISION PROTEIN KINASE"/>
    <property type="match status" value="1"/>
</dbReference>
<dbReference type="SMART" id="SM00220">
    <property type="entry name" value="S_TKc"/>
    <property type="match status" value="1"/>
</dbReference>
<evidence type="ECO:0000256" key="4">
    <source>
        <dbReference type="ARBA" id="ARBA00022553"/>
    </source>
</evidence>
<keyword evidence="6 10" id="KW-0547">Nucleotide-binding</keyword>
<dbReference type="AlphaFoldDB" id="A0A835A2J0"/>
<keyword evidence="3" id="KW-0723">Serine/threonine-protein kinase</keyword>
<dbReference type="InterPro" id="IPR000719">
    <property type="entry name" value="Prot_kinase_dom"/>
</dbReference>
<evidence type="ECO:0000256" key="11">
    <source>
        <dbReference type="SAM" id="MobiDB-lite"/>
    </source>
</evidence>
<dbReference type="Proteomes" id="UP000636709">
    <property type="component" value="Unassembled WGS sequence"/>
</dbReference>
<dbReference type="GO" id="GO:0005634">
    <property type="term" value="C:nucleus"/>
    <property type="evidence" value="ECO:0007669"/>
    <property type="project" value="TreeGrafter"/>
</dbReference>
<evidence type="ECO:0000256" key="7">
    <source>
        <dbReference type="ARBA" id="ARBA00022777"/>
    </source>
</evidence>
<proteinExistence type="inferred from homology"/>
<evidence type="ECO:0000256" key="9">
    <source>
        <dbReference type="ARBA" id="ARBA00049280"/>
    </source>
</evidence>
<feature type="compositionally biased region" description="Polar residues" evidence="11">
    <location>
        <begin position="168"/>
        <end position="183"/>
    </location>
</feature>
<feature type="region of interest" description="Disordered" evidence="11">
    <location>
        <begin position="166"/>
        <end position="212"/>
    </location>
</feature>
<dbReference type="PANTHER" id="PTHR24056:SF395">
    <property type="entry name" value="PROTEIN KINASE DOMAIN-CONTAINING PROTEIN"/>
    <property type="match status" value="1"/>
</dbReference>
<dbReference type="EC" id="2.7.11.23" evidence="2"/>
<keyword evidence="4" id="KW-0597">Phosphoprotein</keyword>
<comment type="similarity">
    <text evidence="1">Belongs to the protein kinase superfamily. CMGC Ser/Thr protein kinase family. CDC2/CDKX subfamily.</text>
</comment>
<evidence type="ECO:0000313" key="13">
    <source>
        <dbReference type="EMBL" id="KAF8650512.1"/>
    </source>
</evidence>
<evidence type="ECO:0000256" key="6">
    <source>
        <dbReference type="ARBA" id="ARBA00022741"/>
    </source>
</evidence>
<dbReference type="PROSITE" id="PS00108">
    <property type="entry name" value="PROTEIN_KINASE_ST"/>
    <property type="match status" value="1"/>
</dbReference>
<organism evidence="13 14">
    <name type="scientific">Digitaria exilis</name>
    <dbReference type="NCBI Taxonomy" id="1010633"/>
    <lineage>
        <taxon>Eukaryota</taxon>
        <taxon>Viridiplantae</taxon>
        <taxon>Streptophyta</taxon>
        <taxon>Embryophyta</taxon>
        <taxon>Tracheophyta</taxon>
        <taxon>Spermatophyta</taxon>
        <taxon>Magnoliopsida</taxon>
        <taxon>Liliopsida</taxon>
        <taxon>Poales</taxon>
        <taxon>Poaceae</taxon>
        <taxon>PACMAD clade</taxon>
        <taxon>Panicoideae</taxon>
        <taxon>Panicodae</taxon>
        <taxon>Paniceae</taxon>
        <taxon>Anthephorinae</taxon>
        <taxon>Digitaria</taxon>
    </lineage>
</organism>
<dbReference type="GO" id="GO:0005524">
    <property type="term" value="F:ATP binding"/>
    <property type="evidence" value="ECO:0007669"/>
    <property type="project" value="UniProtKB-UniRule"/>
</dbReference>
<keyword evidence="14" id="KW-1185">Reference proteome</keyword>
<feature type="region of interest" description="Disordered" evidence="11">
    <location>
        <begin position="42"/>
        <end position="70"/>
    </location>
</feature>
<evidence type="ECO:0000256" key="3">
    <source>
        <dbReference type="ARBA" id="ARBA00022527"/>
    </source>
</evidence>
<dbReference type="InterPro" id="IPR011009">
    <property type="entry name" value="Kinase-like_dom_sf"/>
</dbReference>
<feature type="domain" description="Protein kinase" evidence="12">
    <location>
        <begin position="260"/>
        <end position="577"/>
    </location>
</feature>
<keyword evidence="5" id="KW-0808">Transferase</keyword>
<comment type="caution">
    <text evidence="13">The sequence shown here is derived from an EMBL/GenBank/DDBJ whole genome shotgun (WGS) entry which is preliminary data.</text>
</comment>
<evidence type="ECO:0000259" key="12">
    <source>
        <dbReference type="PROSITE" id="PS50011"/>
    </source>
</evidence>
<feature type="compositionally biased region" description="Low complexity" evidence="11">
    <location>
        <begin position="198"/>
        <end position="209"/>
    </location>
</feature>
<dbReference type="PROSITE" id="PS50011">
    <property type="entry name" value="PROTEIN_KINASE_DOM"/>
    <property type="match status" value="1"/>
</dbReference>
<dbReference type="GO" id="GO:0008353">
    <property type="term" value="F:RNA polymerase II CTD heptapeptide repeat kinase activity"/>
    <property type="evidence" value="ECO:0007669"/>
    <property type="project" value="UniProtKB-EC"/>
</dbReference>
<evidence type="ECO:0000256" key="10">
    <source>
        <dbReference type="PROSITE-ProRule" id="PRU10141"/>
    </source>
</evidence>
<dbReference type="GO" id="GO:0007346">
    <property type="term" value="P:regulation of mitotic cell cycle"/>
    <property type="evidence" value="ECO:0007669"/>
    <property type="project" value="TreeGrafter"/>
</dbReference>
<keyword evidence="8 10" id="KW-0067">ATP-binding</keyword>
<name>A0A835A2J0_9POAL</name>
<dbReference type="SUPFAM" id="SSF56112">
    <property type="entry name" value="Protein kinase-like (PK-like)"/>
    <property type="match status" value="1"/>
</dbReference>
<evidence type="ECO:0000256" key="8">
    <source>
        <dbReference type="ARBA" id="ARBA00022840"/>
    </source>
</evidence>
<sequence>MSVGSSLHDLPQADRISPMLPLPRKLLGARAPTAAAHNAKARTLHTATTKQARVEEGQPQRTGKASSHRRVEVWSNHGHGPTHWRPWAKPATPIDRTSQRMADPRPANLQSHQIPAVATLEAGKQSEGRWIRALDDQERPHRPATEGQLVCHIRVGAGRLSLAVAPRQSDSSCSRTHSNNKCSSCLRHSGRLSPTPPLDLVDPLPSQDSTPPPRLLPFALAMAACVDPAAAAAVRTHAPTARPPGGLKRKRIAVSTTEQYDEISRLGEGAFGAVVKARHRVSGEVVAIKRPNGAHAAAALLREARFLEEASSSYGGVGGGNPFVAGFRGVVRPPASLDDLRLVMECVGSSLHDLLRRRLGPRYPPLPEPMVRAAMWQLLTAAKKMHGDARIVHRDIKPQNILVVGDDDTVVLKLCDFGLAMSTDEPPPGEARTYGHWGHPNGKLQLRPWTMWYMAPEMLLEKEDYNAQVDMWSLGCVMAELIDNGRPLFQGFYDQGQLCCIFDVLGAPDDSTWPWFSSTTFADVVMPELDVQRENRLRELFPESKLSKEGFEVLSGLLTCNPEKRLTAADALKHPWFANVSALELPKKQKVALPLHKKQSLHTVCVV</sequence>
<dbReference type="InterPro" id="IPR008271">
    <property type="entry name" value="Ser/Thr_kinase_AS"/>
</dbReference>
<dbReference type="PROSITE" id="PS00107">
    <property type="entry name" value="PROTEIN_KINASE_ATP"/>
    <property type="match status" value="1"/>
</dbReference>
<dbReference type="Pfam" id="PF00069">
    <property type="entry name" value="Pkinase"/>
    <property type="match status" value="1"/>
</dbReference>